<feature type="transmembrane region" description="Helical" evidence="20">
    <location>
        <begin position="355"/>
        <end position="379"/>
    </location>
</feature>
<comment type="cofactor">
    <cofactor evidence="1">
        <name>heme b</name>
        <dbReference type="ChEBI" id="CHEBI:60344"/>
    </cofactor>
</comment>
<name>A0A7X9RTW4_9BACT</name>
<dbReference type="InterPro" id="IPR000883">
    <property type="entry name" value="Cyt_C_Oxase_1"/>
</dbReference>
<keyword evidence="14 18" id="KW-0408">Iron</keyword>
<keyword evidence="15" id="KW-0186">Copper</keyword>
<dbReference type="InterPro" id="IPR009056">
    <property type="entry name" value="Cyt_c-like_dom"/>
</dbReference>
<feature type="transmembrane region" description="Helical" evidence="20">
    <location>
        <begin position="141"/>
        <end position="163"/>
    </location>
</feature>
<dbReference type="NCBIfam" id="TIGR00781">
    <property type="entry name" value="ccoO"/>
    <property type="match status" value="1"/>
</dbReference>
<evidence type="ECO:0000256" key="12">
    <source>
        <dbReference type="ARBA" id="ARBA00022982"/>
    </source>
</evidence>
<keyword evidence="6" id="KW-1003">Cell membrane</keyword>
<keyword evidence="10 18" id="KW-0479">Metal-binding</keyword>
<keyword evidence="13 20" id="KW-1133">Transmembrane helix</keyword>
<evidence type="ECO:0000313" key="24">
    <source>
        <dbReference type="Proteomes" id="UP000576082"/>
    </source>
</evidence>
<keyword evidence="16 20" id="KW-0472">Membrane</keyword>
<evidence type="ECO:0000256" key="9">
    <source>
        <dbReference type="ARBA" id="ARBA00022692"/>
    </source>
</evidence>
<dbReference type="InterPro" id="IPR004677">
    <property type="entry name" value="Cyt_c_oxidase_cbb3_su1"/>
</dbReference>
<dbReference type="SUPFAM" id="SSF46626">
    <property type="entry name" value="Cytochrome c"/>
    <property type="match status" value="1"/>
</dbReference>
<feature type="transmembrane region" description="Helical" evidence="20">
    <location>
        <begin position="170"/>
        <end position="190"/>
    </location>
</feature>
<feature type="transmembrane region" description="Helical" evidence="20">
    <location>
        <begin position="216"/>
        <end position="238"/>
    </location>
</feature>
<evidence type="ECO:0000256" key="15">
    <source>
        <dbReference type="ARBA" id="ARBA00023008"/>
    </source>
</evidence>
<dbReference type="NCBIfam" id="TIGR00780">
    <property type="entry name" value="ccoN"/>
    <property type="match status" value="1"/>
</dbReference>
<feature type="domain" description="Cytochrome oxidase subunit I profile" evidence="21">
    <location>
        <begin position="30"/>
        <end position="486"/>
    </location>
</feature>
<evidence type="ECO:0000256" key="2">
    <source>
        <dbReference type="ARBA" id="ARBA00004651"/>
    </source>
</evidence>
<dbReference type="Gene3D" id="1.10.760.10">
    <property type="entry name" value="Cytochrome c-like domain"/>
    <property type="match status" value="1"/>
</dbReference>
<evidence type="ECO:0000256" key="6">
    <source>
        <dbReference type="ARBA" id="ARBA00022475"/>
    </source>
</evidence>
<dbReference type="NCBIfam" id="NF011053">
    <property type="entry name" value="PRK14485.1"/>
    <property type="match status" value="1"/>
</dbReference>
<feature type="transmembrane region" description="Helical" evidence="20">
    <location>
        <begin position="30"/>
        <end position="52"/>
    </location>
</feature>
<reference evidence="23 24" key="1">
    <citation type="submission" date="2020-04" db="EMBL/GenBank/DDBJ databases">
        <title>Flammeovirga sp. SR4, a novel species isolated from seawater.</title>
        <authorList>
            <person name="Wang X."/>
        </authorList>
    </citation>
    <scope>NUCLEOTIDE SEQUENCE [LARGE SCALE GENOMIC DNA]</scope>
    <source>
        <strain evidence="23 24">ATCC 23126</strain>
    </source>
</reference>
<dbReference type="GO" id="GO:0015990">
    <property type="term" value="P:electron transport coupled proton transport"/>
    <property type="evidence" value="ECO:0007669"/>
    <property type="project" value="TreeGrafter"/>
</dbReference>
<evidence type="ECO:0000256" key="1">
    <source>
        <dbReference type="ARBA" id="ARBA00001970"/>
    </source>
</evidence>
<evidence type="ECO:0000256" key="20">
    <source>
        <dbReference type="SAM" id="Phobius"/>
    </source>
</evidence>
<dbReference type="PANTHER" id="PTHR10422">
    <property type="entry name" value="CYTOCHROME C OXIDASE SUBUNIT 1"/>
    <property type="match status" value="1"/>
</dbReference>
<dbReference type="GO" id="GO:0009060">
    <property type="term" value="P:aerobic respiration"/>
    <property type="evidence" value="ECO:0007669"/>
    <property type="project" value="InterPro"/>
</dbReference>
<feature type="binding site" description="axial binding residue" evidence="18">
    <location>
        <position position="360"/>
    </location>
    <ligand>
        <name>heme b</name>
        <dbReference type="ChEBI" id="CHEBI:60344"/>
        <label>1; low-spin</label>
    </ligand>
    <ligandPart>
        <name>Fe</name>
        <dbReference type="ChEBI" id="CHEBI:18248"/>
    </ligandPart>
</feature>
<dbReference type="Gene3D" id="6.10.250.2250">
    <property type="match status" value="1"/>
</dbReference>
<feature type="transmembrane region" description="Helical" evidence="20">
    <location>
        <begin position="447"/>
        <end position="469"/>
    </location>
</feature>
<proteinExistence type="inferred from homology"/>
<feature type="transmembrane region" description="Helical" evidence="20">
    <location>
        <begin position="319"/>
        <end position="335"/>
    </location>
</feature>
<dbReference type="Proteomes" id="UP000576082">
    <property type="component" value="Unassembled WGS sequence"/>
</dbReference>
<dbReference type="InterPro" id="IPR036927">
    <property type="entry name" value="Cyt_c_oxase-like_su1_sf"/>
</dbReference>
<dbReference type="GO" id="GO:0016491">
    <property type="term" value="F:oxidoreductase activity"/>
    <property type="evidence" value="ECO:0007669"/>
    <property type="project" value="UniProtKB-KW"/>
</dbReference>
<feature type="transmembrane region" description="Helical" evidence="20">
    <location>
        <begin position="250"/>
        <end position="267"/>
    </location>
</feature>
<keyword evidence="9 19" id="KW-0812">Transmembrane</keyword>
<keyword evidence="8 19" id="KW-0679">Respiratory chain</keyword>
<feature type="domain" description="Cytochrome c" evidence="22">
    <location>
        <begin position="545"/>
        <end position="708"/>
    </location>
</feature>
<protein>
    <recommendedName>
        <fullName evidence="4">cytochrome-c oxidase</fullName>
        <ecNumber evidence="4">7.1.1.9</ecNumber>
    </recommendedName>
</protein>
<keyword evidence="24" id="KW-1185">Reference proteome</keyword>
<comment type="cofactor">
    <cofactor evidence="18">
        <name>heme</name>
        <dbReference type="ChEBI" id="CHEBI:30413"/>
    </cofactor>
    <text evidence="18">Binds 2 heme groups per subunit, denoted as high- and low-spin.</text>
</comment>
<dbReference type="GO" id="GO:0046872">
    <property type="term" value="F:metal ion binding"/>
    <property type="evidence" value="ECO:0007669"/>
    <property type="project" value="UniProtKB-KW"/>
</dbReference>
<organism evidence="23 24">
    <name type="scientific">Flammeovirga aprica JL-4</name>
    <dbReference type="NCBI Taxonomy" id="694437"/>
    <lineage>
        <taxon>Bacteria</taxon>
        <taxon>Pseudomonadati</taxon>
        <taxon>Bacteroidota</taxon>
        <taxon>Cytophagia</taxon>
        <taxon>Cytophagales</taxon>
        <taxon>Flammeovirgaceae</taxon>
        <taxon>Flammeovirga</taxon>
    </lineage>
</organism>
<dbReference type="GO" id="GO:0020037">
    <property type="term" value="F:heme binding"/>
    <property type="evidence" value="ECO:0007669"/>
    <property type="project" value="InterPro"/>
</dbReference>
<dbReference type="Pfam" id="PF00115">
    <property type="entry name" value="COX1"/>
    <property type="match status" value="1"/>
</dbReference>
<dbReference type="EMBL" id="JABANE010000019">
    <property type="protein sequence ID" value="NME68134.1"/>
    <property type="molecule type" value="Genomic_DNA"/>
</dbReference>
<dbReference type="InterPro" id="IPR023615">
    <property type="entry name" value="Cyt_c_Oxase_su1_BS"/>
</dbReference>
<feature type="binding site" evidence="18">
    <location>
        <position position="271"/>
    </location>
    <ligand>
        <name>Cu cation</name>
        <dbReference type="ChEBI" id="CHEBI:23378"/>
        <label>B</label>
    </ligand>
</feature>
<dbReference type="PROSITE" id="PS00077">
    <property type="entry name" value="COX1_CUB"/>
    <property type="match status" value="1"/>
</dbReference>
<dbReference type="GO" id="GO:0004129">
    <property type="term" value="F:cytochrome-c oxidase activity"/>
    <property type="evidence" value="ECO:0007669"/>
    <property type="project" value="UniProtKB-EC"/>
</dbReference>
<comment type="pathway">
    <text evidence="3">Energy metabolism; oxidative phosphorylation.</text>
</comment>
<feature type="transmembrane region" description="Helical" evidence="20">
    <location>
        <begin position="106"/>
        <end position="129"/>
    </location>
</feature>
<comment type="similarity">
    <text evidence="19">Belongs to the heme-copper respiratory oxidase family.</text>
</comment>
<feature type="binding site" description="axial binding residue" evidence="18">
    <location>
        <position position="358"/>
    </location>
    <ligand>
        <name>heme b</name>
        <dbReference type="ChEBI" id="CHEBI:60344"/>
        <label>2; high-spin</label>
    </ligand>
    <ligandPart>
        <name>Fe</name>
        <dbReference type="ChEBI" id="CHEBI:18248"/>
    </ligandPart>
</feature>
<evidence type="ECO:0000256" key="17">
    <source>
        <dbReference type="ARBA" id="ARBA00047816"/>
    </source>
</evidence>
<evidence type="ECO:0000256" key="5">
    <source>
        <dbReference type="ARBA" id="ARBA00022448"/>
    </source>
</evidence>
<feature type="transmembrane region" description="Helical" evidence="20">
    <location>
        <begin position="510"/>
        <end position="529"/>
    </location>
</feature>
<dbReference type="NCBIfam" id="NF011055">
    <property type="entry name" value="PRK14487.1"/>
    <property type="match status" value="1"/>
</dbReference>
<evidence type="ECO:0000256" key="10">
    <source>
        <dbReference type="ARBA" id="ARBA00022723"/>
    </source>
</evidence>
<dbReference type="InterPro" id="IPR003468">
    <property type="entry name" value="Cyt_c_oxidase_monohaem-su/FixO"/>
</dbReference>
<dbReference type="RefSeq" id="WP_169656444.1">
    <property type="nucleotide sequence ID" value="NZ_JABANE010000019.1"/>
</dbReference>
<dbReference type="Pfam" id="PF02433">
    <property type="entry name" value="FixO"/>
    <property type="match status" value="1"/>
</dbReference>
<feature type="transmembrane region" description="Helical" evidence="20">
    <location>
        <begin position="72"/>
        <end position="94"/>
    </location>
</feature>
<evidence type="ECO:0000256" key="4">
    <source>
        <dbReference type="ARBA" id="ARBA00012949"/>
    </source>
</evidence>
<evidence type="ECO:0000256" key="18">
    <source>
        <dbReference type="PIRSR" id="PIRSR604677-50"/>
    </source>
</evidence>
<dbReference type="GO" id="GO:0022904">
    <property type="term" value="P:respiratory electron transport chain"/>
    <property type="evidence" value="ECO:0007669"/>
    <property type="project" value="TreeGrafter"/>
</dbReference>
<evidence type="ECO:0000256" key="8">
    <source>
        <dbReference type="ARBA" id="ARBA00022660"/>
    </source>
</evidence>
<evidence type="ECO:0000259" key="21">
    <source>
        <dbReference type="PROSITE" id="PS50855"/>
    </source>
</evidence>
<dbReference type="AlphaFoldDB" id="A0A7X9RTW4"/>
<feature type="binding site" evidence="18">
    <location>
        <position position="270"/>
    </location>
    <ligand>
        <name>Cu cation</name>
        <dbReference type="ChEBI" id="CHEBI:23378"/>
        <label>B</label>
    </ligand>
</feature>
<evidence type="ECO:0000256" key="13">
    <source>
        <dbReference type="ARBA" id="ARBA00022989"/>
    </source>
</evidence>
<gene>
    <name evidence="23" type="primary">ccoN</name>
    <name evidence="23" type="ORF">HHU12_09190</name>
</gene>
<dbReference type="InterPro" id="IPR023616">
    <property type="entry name" value="Cyt_c_oxase-like_su1_dom"/>
</dbReference>
<dbReference type="CDD" id="cd01661">
    <property type="entry name" value="cbb3_Oxidase_I"/>
    <property type="match status" value="1"/>
</dbReference>
<accession>A0A7X9RTW4</accession>
<dbReference type="EC" id="7.1.1.9" evidence="4"/>
<dbReference type="PROSITE" id="PS51007">
    <property type="entry name" value="CYTC"/>
    <property type="match status" value="1"/>
</dbReference>
<comment type="cofactor">
    <cofactor evidence="18">
        <name>Cu(2+)</name>
        <dbReference type="ChEBI" id="CHEBI:29036"/>
    </cofactor>
    <text evidence="18">Binds 1 copper ion per subunit, denoted as copper B.</text>
</comment>
<feature type="binding site" description="axial binding residue" evidence="18">
    <location>
        <position position="73"/>
    </location>
    <ligand>
        <name>heme b</name>
        <dbReference type="ChEBI" id="CHEBI:60344"/>
        <label>1; low-spin</label>
    </ligand>
    <ligandPart>
        <name>Fe</name>
        <dbReference type="ChEBI" id="CHEBI:18248"/>
    </ligandPart>
</feature>
<feature type="transmembrane region" description="Helical" evidence="20">
    <location>
        <begin position="287"/>
        <end position="307"/>
    </location>
</feature>
<keyword evidence="7 18" id="KW-0349">Heme</keyword>
<dbReference type="PROSITE" id="PS50855">
    <property type="entry name" value="COX1"/>
    <property type="match status" value="1"/>
</dbReference>
<sequence>MIDNEQQHKQETTSANLEHFSYDNVIVKNFAIATMFWGIAGMVVGLVVALQLANPIFNFDTSWLTFGRLRPLHTNAVIFAFVGNGMFAGIYYSLPRLVKARMYSDLLGKIHFWGWQLIILSALITLPLGFTQGKEYAELEWPIDIAIAVIWVVFGLNMIMTLVKRRERHLYVAIWFYLATFVTVAVLHIVNSLSLPLSLFNSYSVFAGVQDALVQWWYGHNAVAFFLTTPYLGLMYYFVPKAANRPVYSYRLSIIHFWSLIFIYIWAGPHHLLYTALPDWAQSLGTVFSVMLIAPSWGGMLNGLLTLRGVWDKVRTEPVLKFMVVALTAYGMATFEGPMLSFKNVNAITHYTDWTIAHVHVGALGWNGFLTFGMLYWLFPKMYRTKLHSLKLANVHFWLGTLGIVFYVVPMYWAGLTQSLMWKEFTPEGFLKYPNFLETVTQIVPMYMLRAVGGLLYVVGALVGVYNYYMTAKSGNLLEEEKASAPALQGSHNVKRWHEWIEARPIQMTIFSFVAISIGGLVEFLPTYFVEENTPTIATVKPYTPLELKGRDIYIREGCYLCHSQMIRPFRSETERYGDYSKSGEFVYDHPFQWGSKRTGPDLARLGGKYPDSWHYNHMLDPGSMSPGSIMPSYPWLLEDDISVDDVPAQISLMRNLGVPYEEGYEDKAVADLDKQAEEITESLINDGADTAPRKEIVALIAYLQRLGIDAGKASNLPLK</sequence>
<keyword evidence="23" id="KW-0560">Oxidoreductase</keyword>
<comment type="catalytic activity">
    <reaction evidence="17">
        <text>4 Fe(II)-[cytochrome c] + O2 + 8 H(+)(in) = 4 Fe(III)-[cytochrome c] + 2 H2O + 4 H(+)(out)</text>
        <dbReference type="Rhea" id="RHEA:11436"/>
        <dbReference type="Rhea" id="RHEA-COMP:10350"/>
        <dbReference type="Rhea" id="RHEA-COMP:14399"/>
        <dbReference type="ChEBI" id="CHEBI:15377"/>
        <dbReference type="ChEBI" id="CHEBI:15378"/>
        <dbReference type="ChEBI" id="CHEBI:15379"/>
        <dbReference type="ChEBI" id="CHEBI:29033"/>
        <dbReference type="ChEBI" id="CHEBI:29034"/>
        <dbReference type="EC" id="7.1.1.9"/>
    </reaction>
</comment>
<comment type="caution">
    <text evidence="23">The sequence shown here is derived from an EMBL/GenBank/DDBJ whole genome shotgun (WGS) entry which is preliminary data.</text>
</comment>
<evidence type="ECO:0000256" key="3">
    <source>
        <dbReference type="ARBA" id="ARBA00004673"/>
    </source>
</evidence>
<keyword evidence="5 19" id="KW-0813">Transport</keyword>
<evidence type="ECO:0000259" key="22">
    <source>
        <dbReference type="PROSITE" id="PS51007"/>
    </source>
</evidence>
<feature type="binding site" evidence="18">
    <location>
        <position position="220"/>
    </location>
    <ligand>
        <name>Cu cation</name>
        <dbReference type="ChEBI" id="CHEBI:23378"/>
        <label>B</label>
    </ligand>
</feature>
<evidence type="ECO:0000256" key="16">
    <source>
        <dbReference type="ARBA" id="ARBA00023136"/>
    </source>
</evidence>
<dbReference type="SUPFAM" id="SSF81442">
    <property type="entry name" value="Cytochrome c oxidase subunit I-like"/>
    <property type="match status" value="1"/>
</dbReference>
<dbReference type="InterPro" id="IPR036909">
    <property type="entry name" value="Cyt_c-like_dom_sf"/>
</dbReference>
<dbReference type="Gene3D" id="1.20.210.10">
    <property type="entry name" value="Cytochrome c oxidase-like, subunit I domain"/>
    <property type="match status" value="1"/>
</dbReference>
<comment type="subcellular location">
    <subcellularLocation>
        <location evidence="2">Cell membrane</location>
        <topology evidence="2">Multi-pass membrane protein</topology>
    </subcellularLocation>
</comment>
<evidence type="ECO:0000256" key="19">
    <source>
        <dbReference type="RuleBase" id="RU000370"/>
    </source>
</evidence>
<dbReference type="GO" id="GO:0005886">
    <property type="term" value="C:plasma membrane"/>
    <property type="evidence" value="ECO:0007669"/>
    <property type="project" value="UniProtKB-SubCell"/>
</dbReference>
<keyword evidence="12 19" id="KW-0249">Electron transport</keyword>
<evidence type="ECO:0000256" key="7">
    <source>
        <dbReference type="ARBA" id="ARBA00022617"/>
    </source>
</evidence>
<feature type="transmembrane region" description="Helical" evidence="20">
    <location>
        <begin position="391"/>
        <end position="413"/>
    </location>
</feature>
<evidence type="ECO:0000313" key="23">
    <source>
        <dbReference type="EMBL" id="NME68134.1"/>
    </source>
</evidence>
<evidence type="ECO:0000256" key="14">
    <source>
        <dbReference type="ARBA" id="ARBA00023004"/>
    </source>
</evidence>
<dbReference type="PANTHER" id="PTHR10422:SF29">
    <property type="entry name" value="CYTOCHROME C OXIDASE SUBUNIT 1 HOMOLOG, BACTEROID"/>
    <property type="match status" value="1"/>
</dbReference>
<evidence type="ECO:0000256" key="11">
    <source>
        <dbReference type="ARBA" id="ARBA00022967"/>
    </source>
</evidence>
<keyword evidence="11" id="KW-1278">Translocase</keyword>